<reference evidence="2 3" key="1">
    <citation type="submission" date="2018-08" db="EMBL/GenBank/DDBJ databases">
        <title>Genome and evolution of the arbuscular mycorrhizal fungus Diversispora epigaea (formerly Glomus versiforme) and its bacterial endosymbionts.</title>
        <authorList>
            <person name="Sun X."/>
            <person name="Fei Z."/>
            <person name="Harrison M."/>
        </authorList>
    </citation>
    <scope>NUCLEOTIDE SEQUENCE [LARGE SCALE GENOMIC DNA]</scope>
    <source>
        <strain evidence="2 3">IT104</strain>
    </source>
</reference>
<evidence type="ECO:0000256" key="1">
    <source>
        <dbReference type="SAM" id="MobiDB-lite"/>
    </source>
</evidence>
<dbReference type="EMBL" id="PQFF01000039">
    <property type="protein sequence ID" value="RHZ87013.1"/>
    <property type="molecule type" value="Genomic_DNA"/>
</dbReference>
<proteinExistence type="predicted"/>
<feature type="region of interest" description="Disordered" evidence="1">
    <location>
        <begin position="155"/>
        <end position="183"/>
    </location>
</feature>
<protein>
    <submittedName>
        <fullName evidence="2">Uncharacterized protein</fullName>
    </submittedName>
</protein>
<sequence>MRLGYLDKNFIEDELYKRLGHVNYHLRKEPFGQASEANARVIKKVYTTKKPTKVTYKCSNCRKIGYRKNKYLKLENFIEDELYKRLGHVNYHLRKEPFGQASEANARVIKKVYTTKKPTKVTYKCSNCRKIGYRKNKYLKLDCSGSYYTYQFKSKNSDQEDEPMIVLNNSDEKEFEDKESIFD</sequence>
<feature type="compositionally biased region" description="Basic and acidic residues" evidence="1">
    <location>
        <begin position="170"/>
        <end position="183"/>
    </location>
</feature>
<organism evidence="2 3">
    <name type="scientific">Diversispora epigaea</name>
    <dbReference type="NCBI Taxonomy" id="1348612"/>
    <lineage>
        <taxon>Eukaryota</taxon>
        <taxon>Fungi</taxon>
        <taxon>Fungi incertae sedis</taxon>
        <taxon>Mucoromycota</taxon>
        <taxon>Glomeromycotina</taxon>
        <taxon>Glomeromycetes</taxon>
        <taxon>Diversisporales</taxon>
        <taxon>Diversisporaceae</taxon>
        <taxon>Diversispora</taxon>
    </lineage>
</organism>
<comment type="caution">
    <text evidence="2">The sequence shown here is derived from an EMBL/GenBank/DDBJ whole genome shotgun (WGS) entry which is preliminary data.</text>
</comment>
<dbReference type="AlphaFoldDB" id="A0A397JQ21"/>
<dbReference type="Proteomes" id="UP000266861">
    <property type="component" value="Unassembled WGS sequence"/>
</dbReference>
<keyword evidence="3" id="KW-1185">Reference proteome</keyword>
<evidence type="ECO:0000313" key="3">
    <source>
        <dbReference type="Proteomes" id="UP000266861"/>
    </source>
</evidence>
<gene>
    <name evidence="2" type="ORF">Glove_41g51</name>
</gene>
<accession>A0A397JQ21</accession>
<evidence type="ECO:0000313" key="2">
    <source>
        <dbReference type="EMBL" id="RHZ87013.1"/>
    </source>
</evidence>
<name>A0A397JQ21_9GLOM</name>